<dbReference type="RefSeq" id="WP_253531400.1">
    <property type="nucleotide sequence ID" value="NZ_JAMZEL010000011.1"/>
</dbReference>
<evidence type="ECO:0000313" key="1">
    <source>
        <dbReference type="EMBL" id="MCP1385188.1"/>
    </source>
</evidence>
<proteinExistence type="predicted"/>
<organism evidence="1 2">
    <name type="scientific">Runella salmonicolor</name>
    <dbReference type="NCBI Taxonomy" id="2950278"/>
    <lineage>
        <taxon>Bacteria</taxon>
        <taxon>Pseudomonadati</taxon>
        <taxon>Bacteroidota</taxon>
        <taxon>Cytophagia</taxon>
        <taxon>Cytophagales</taxon>
        <taxon>Spirosomataceae</taxon>
        <taxon>Runella</taxon>
    </lineage>
</organism>
<gene>
    <name evidence="1" type="ORF">NCI00_22300</name>
</gene>
<keyword evidence="2" id="KW-1185">Reference proteome</keyword>
<sequence>MTLKLNTDNGLQGWWTRTTGYNTGLAKVAVQCSADTFVVNQSLVLRINICGDNRHLRQARKRWWQA</sequence>
<evidence type="ECO:0000313" key="2">
    <source>
        <dbReference type="Proteomes" id="UP001204772"/>
    </source>
</evidence>
<dbReference type="EMBL" id="JAMZEL010000011">
    <property type="protein sequence ID" value="MCP1385188.1"/>
    <property type="molecule type" value="Genomic_DNA"/>
</dbReference>
<name>A0ABT1FWW1_9BACT</name>
<reference evidence="1 2" key="1">
    <citation type="submission" date="2022-06" db="EMBL/GenBank/DDBJ databases">
        <title>Runella sp. S5 genome sequencing.</title>
        <authorList>
            <person name="Park S."/>
        </authorList>
    </citation>
    <scope>NUCLEOTIDE SEQUENCE [LARGE SCALE GENOMIC DNA]</scope>
    <source>
        <strain evidence="1 2">S5</strain>
    </source>
</reference>
<dbReference type="Proteomes" id="UP001204772">
    <property type="component" value="Unassembled WGS sequence"/>
</dbReference>
<comment type="caution">
    <text evidence="1">The sequence shown here is derived from an EMBL/GenBank/DDBJ whole genome shotgun (WGS) entry which is preliminary data.</text>
</comment>
<accession>A0ABT1FWW1</accession>
<protein>
    <submittedName>
        <fullName evidence="1">Uncharacterized protein</fullName>
    </submittedName>
</protein>